<proteinExistence type="predicted"/>
<gene>
    <name evidence="1" type="ORF">F1721_18175</name>
</gene>
<dbReference type="Proteomes" id="UP000323946">
    <property type="component" value="Unassembled WGS sequence"/>
</dbReference>
<evidence type="ECO:0000313" key="2">
    <source>
        <dbReference type="Proteomes" id="UP000323946"/>
    </source>
</evidence>
<accession>A0A5M7BRL0</accession>
<dbReference type="RefSeq" id="WP_150067914.1">
    <property type="nucleotide sequence ID" value="NZ_VWPH01000008.1"/>
</dbReference>
<reference evidence="1 2" key="1">
    <citation type="submission" date="2019-09" db="EMBL/GenBank/DDBJ databases">
        <title>Draft genome sequence of the thermophilic Saccharopolyspora hirsuta VKM Ac-666T.</title>
        <authorList>
            <person name="Lobastova T.G."/>
            <person name="Fokina V."/>
            <person name="Bragin E.Y."/>
            <person name="Shtratnikova V.Y."/>
            <person name="Starodumova I.P."/>
            <person name="Tarlachkov S.V."/>
            <person name="Donova M.V."/>
        </authorList>
    </citation>
    <scope>NUCLEOTIDE SEQUENCE [LARGE SCALE GENOMIC DNA]</scope>
    <source>
        <strain evidence="1 2">VKM Ac-666</strain>
    </source>
</reference>
<dbReference type="EMBL" id="VWPH01000008">
    <property type="protein sequence ID" value="KAA5831770.1"/>
    <property type="molecule type" value="Genomic_DNA"/>
</dbReference>
<organism evidence="1 2">
    <name type="scientific">Saccharopolyspora hirsuta</name>
    <dbReference type="NCBI Taxonomy" id="1837"/>
    <lineage>
        <taxon>Bacteria</taxon>
        <taxon>Bacillati</taxon>
        <taxon>Actinomycetota</taxon>
        <taxon>Actinomycetes</taxon>
        <taxon>Pseudonocardiales</taxon>
        <taxon>Pseudonocardiaceae</taxon>
        <taxon>Saccharopolyspora</taxon>
    </lineage>
</organism>
<sequence>MDNDFAVCVDQETLNTSLRALHGRDDLKKFREGRQQVTIGGNNEWVDWKIDEPPHLRLQPPSDALWRDAIKENAQAPKPTTNAFVLTFPKFWFKRDGQEGKTTSIEAICTLTAQDGKCTFTPHGAKVDLTGFAQSDRVIYRQIIVPRLLREAGKLLAGLSVPNINVYGLSFGPIAAAVGDDRVITVANLRDRPNATPPSTTALPKRGNYVLLSKNTMEKGAKLAAVLLNGYAWQGGGGDSYWGGWYKCTAGFKVNSINAHANSPTGFSVYPDLGGWVSVDGRHWFVRYHLGYSFVSHPNPVEAVVDLSVVNNSVSLKLKDLKDFWVEAVSDGHWLSWICKPLVQALVNNCVPKAREYLIGKSVQVFTVPDIPLNIAEVNVKLTLRNLTLDEYDGMARLTATPSLS</sequence>
<protein>
    <submittedName>
        <fullName evidence="1">Uncharacterized protein</fullName>
    </submittedName>
</protein>
<comment type="caution">
    <text evidence="1">The sequence shown here is derived from an EMBL/GenBank/DDBJ whole genome shotgun (WGS) entry which is preliminary data.</text>
</comment>
<dbReference type="AlphaFoldDB" id="A0A5M7BRL0"/>
<dbReference type="OrthoDB" id="4306200at2"/>
<name>A0A5M7BRL0_SACHI</name>
<evidence type="ECO:0000313" key="1">
    <source>
        <dbReference type="EMBL" id="KAA5831770.1"/>
    </source>
</evidence>
<keyword evidence="2" id="KW-1185">Reference proteome</keyword>